<proteinExistence type="predicted"/>
<protein>
    <submittedName>
        <fullName evidence="1">Uncharacterized protein</fullName>
    </submittedName>
</protein>
<organism evidence="1 2">
    <name type="scientific">Nakamurella antarctica</name>
    <dbReference type="NCBI Taxonomy" id="1902245"/>
    <lineage>
        <taxon>Bacteria</taxon>
        <taxon>Bacillati</taxon>
        <taxon>Actinomycetota</taxon>
        <taxon>Actinomycetes</taxon>
        <taxon>Nakamurellales</taxon>
        <taxon>Nakamurellaceae</taxon>
        <taxon>Nakamurella</taxon>
    </lineage>
</organism>
<dbReference type="KEGG" id="nak:EH165_12670"/>
<dbReference type="OrthoDB" id="8687362at2"/>
<dbReference type="Pfam" id="PF22673">
    <property type="entry name" value="MCP-like_PDC_1"/>
    <property type="match status" value="1"/>
</dbReference>
<keyword evidence="2" id="KW-1185">Reference proteome</keyword>
<evidence type="ECO:0000313" key="1">
    <source>
        <dbReference type="EMBL" id="AZI58865.1"/>
    </source>
</evidence>
<dbReference type="Gene3D" id="3.30.450.20">
    <property type="entry name" value="PAS domain"/>
    <property type="match status" value="1"/>
</dbReference>
<reference evidence="1 2" key="1">
    <citation type="submission" date="2018-11" db="EMBL/GenBank/DDBJ databases">
        <authorList>
            <person name="Da X."/>
        </authorList>
    </citation>
    <scope>NUCLEOTIDE SEQUENCE [LARGE SCALE GENOMIC DNA]</scope>
    <source>
        <strain evidence="1 2">S14-144</strain>
    </source>
</reference>
<dbReference type="Proteomes" id="UP000268084">
    <property type="component" value="Chromosome"/>
</dbReference>
<evidence type="ECO:0000313" key="2">
    <source>
        <dbReference type="Proteomes" id="UP000268084"/>
    </source>
</evidence>
<reference evidence="1 2" key="2">
    <citation type="submission" date="2018-12" db="EMBL/GenBank/DDBJ databases">
        <title>Nakamurella antarcticus sp. nov., isolated from Antarctica South Shetland Islands soil.</title>
        <authorList>
            <person name="Peng F."/>
        </authorList>
    </citation>
    <scope>NUCLEOTIDE SEQUENCE [LARGE SCALE GENOMIC DNA]</scope>
    <source>
        <strain evidence="1 2">S14-144</strain>
    </source>
</reference>
<gene>
    <name evidence="1" type="ORF">EH165_12670</name>
</gene>
<dbReference type="EMBL" id="CP034170">
    <property type="protein sequence ID" value="AZI58865.1"/>
    <property type="molecule type" value="Genomic_DNA"/>
</dbReference>
<accession>A0A3G8ZPZ0</accession>
<dbReference type="AlphaFoldDB" id="A0A3G8ZPZ0"/>
<sequence length="269" mass="28777">MVGFTEPAGRGTRASAADPCFGAKVLMAAERALGDVFDSVIPLANQFRALVAGCSEPPASSDLAALRPAIFELLQRHDGVIGGAGVVVAPHVLRDHSHWLEWWWTGARGKPEALRVDSNPDSPDFYDYATTDWYATPIQTGNRRTSGPYVDYICTNEYALTLSVPVFVDGAPVGVAAADVLISSLERLVLPALLLIPQPTALASAGGRIIVSNSPHWLPADRLPAEALDHRLPTTGARTEQGRTGEMPWYLVDLGAAMPARGRRESAES</sequence>
<name>A0A3G8ZPZ0_9ACTN</name>
<dbReference type="RefSeq" id="WP_124799769.1">
    <property type="nucleotide sequence ID" value="NZ_CP034170.1"/>
</dbReference>
<dbReference type="CDD" id="cd12913">
    <property type="entry name" value="PDC1_MCP_like"/>
    <property type="match status" value="1"/>
</dbReference>